<name>A0AA49GRK7_9BACT</name>
<dbReference type="EMBL" id="CP120682">
    <property type="protein sequence ID" value="WKN38614.1"/>
    <property type="molecule type" value="Genomic_DNA"/>
</dbReference>
<sequence length="237" mass="27323">MQAHIHHHPAQEHYTMEVSTVPSPVRAGEPATLILNPVNHHRPTSVTLEQIHEQYLHLLIVSEDLAYFRHEHPQPIGTRYEHMHLFPSGGKYILFMDFTPLGSEQQLSRYELQVEGETRERQPLIVQPTVWQEQGYSLYRPTDQPLVSGQMLELTLLAEKSGRPIRDLDYYLEALAHVVIIHENTLDYLHVHPLESSDHGPQIKLHTLFPQAGNYKMFVQFSHLGQVRTASFVLPVN</sequence>
<protein>
    <recommendedName>
        <fullName evidence="2">DUF4198 domain-containing protein</fullName>
    </recommendedName>
</protein>
<evidence type="ECO:0008006" key="2">
    <source>
        <dbReference type="Google" id="ProtNLM"/>
    </source>
</evidence>
<organism evidence="1">
    <name type="scientific">Roseihalotalea indica</name>
    <dbReference type="NCBI Taxonomy" id="2867963"/>
    <lineage>
        <taxon>Bacteria</taxon>
        <taxon>Pseudomonadati</taxon>
        <taxon>Bacteroidota</taxon>
        <taxon>Cytophagia</taxon>
        <taxon>Cytophagales</taxon>
        <taxon>Catalimonadaceae</taxon>
        <taxon>Roseihalotalea</taxon>
    </lineage>
</organism>
<accession>A0AA49GRK7</accession>
<reference evidence="1" key="1">
    <citation type="journal article" date="2023" name="Comput. Struct. Biotechnol. J.">
        <title>Discovery of a novel marine Bacteroidetes with a rich repertoire of carbohydrate-active enzymes.</title>
        <authorList>
            <person name="Chen B."/>
            <person name="Liu G."/>
            <person name="Chen Q."/>
            <person name="Wang H."/>
            <person name="Liu L."/>
            <person name="Tang K."/>
        </authorList>
    </citation>
    <scope>NUCLEOTIDE SEQUENCE</scope>
    <source>
        <strain evidence="1">TK19036</strain>
    </source>
</reference>
<dbReference type="AlphaFoldDB" id="A0AA49GRK7"/>
<evidence type="ECO:0000313" key="1">
    <source>
        <dbReference type="EMBL" id="WKN38614.1"/>
    </source>
</evidence>
<reference evidence="1" key="2">
    <citation type="journal article" date="2024" name="Antonie Van Leeuwenhoek">
        <title>Roseihalotalea indica gen. nov., sp. nov., a halophilic Bacteroidetes from mesopelagic Southwest Indian Ocean with higher carbohydrate metabolic potential.</title>
        <authorList>
            <person name="Chen B."/>
            <person name="Zhang M."/>
            <person name="Lin D."/>
            <person name="Ye J."/>
            <person name="Tang K."/>
        </authorList>
    </citation>
    <scope>NUCLEOTIDE SEQUENCE</scope>
    <source>
        <strain evidence="1">TK19036</strain>
    </source>
</reference>
<gene>
    <name evidence="1" type="ORF">K4G66_07850</name>
</gene>
<proteinExistence type="predicted"/>